<sequence length="430" mass="49468">MPPRTKLLRHTAPGTTMSAEEAEISGWERSKISNQDTSALKKLGLMKKEGAMIFPGDESFPATRIGYQVTFVDHLIHGLSTPIHEFLRGLLFVYGIQLHHLTPNSILHISIFITLCKYFLGSHPHWGPWKCIFYLRRNSSRNIAYNVGGVVICIRSDVEYFNVKFPDSVQGWRKRWIYIQEECRSWDVEVTAEKKLATEALMKRIHELQNTRGKELSGVRITVHFLRIRVQPLQARKNTLWMYTGEEDVDCLSKDLSLKDLEKLVRRFTSLSKKHSVPSSCRVTPYNSNHALLEPLMIHFINLGTQFIGYRDTVRDLKEALDKANKRVDDLALKLEQSEKNCKKAEQDVASVEGLRKRLHEAENALSKKKTQHIVREEAIIGRLESHNRSFVRKMGEDFTLHEAEEDRLLDTLSILELHGDTARESISNA</sequence>
<evidence type="ECO:0000313" key="3">
    <source>
        <dbReference type="EMBL" id="KAK1649243.1"/>
    </source>
</evidence>
<evidence type="ECO:0000259" key="2">
    <source>
        <dbReference type="Pfam" id="PF04195"/>
    </source>
</evidence>
<feature type="domain" description="Transposase (putative) gypsy type" evidence="2">
    <location>
        <begin position="69"/>
        <end position="136"/>
    </location>
</feature>
<dbReference type="InterPro" id="IPR007321">
    <property type="entry name" value="Transposase_28"/>
</dbReference>
<dbReference type="Pfam" id="PF04195">
    <property type="entry name" value="Transposase_28"/>
    <property type="match status" value="1"/>
</dbReference>
<evidence type="ECO:0000256" key="1">
    <source>
        <dbReference type="SAM" id="Coils"/>
    </source>
</evidence>
<keyword evidence="1" id="KW-0175">Coiled coil</keyword>
<dbReference type="AlphaFoldDB" id="A0AAD8SDI2"/>
<dbReference type="Proteomes" id="UP001231189">
    <property type="component" value="Unassembled WGS sequence"/>
</dbReference>
<dbReference type="PANTHER" id="PTHR33026:SF7">
    <property type="entry name" value="OS03G0100275 PROTEIN"/>
    <property type="match status" value="1"/>
</dbReference>
<protein>
    <recommendedName>
        <fullName evidence="2">Transposase (putative) gypsy type domain-containing protein</fullName>
    </recommendedName>
</protein>
<keyword evidence="4" id="KW-1185">Reference proteome</keyword>
<evidence type="ECO:0000313" key="4">
    <source>
        <dbReference type="Proteomes" id="UP001231189"/>
    </source>
</evidence>
<dbReference type="PANTHER" id="PTHR33026">
    <property type="entry name" value="OS06G0360600 PROTEIN"/>
    <property type="match status" value="1"/>
</dbReference>
<reference evidence="3" key="1">
    <citation type="submission" date="2023-07" db="EMBL/GenBank/DDBJ databases">
        <title>A chromosome-level genome assembly of Lolium multiflorum.</title>
        <authorList>
            <person name="Chen Y."/>
            <person name="Copetti D."/>
            <person name="Kolliker R."/>
            <person name="Studer B."/>
        </authorList>
    </citation>
    <scope>NUCLEOTIDE SEQUENCE</scope>
    <source>
        <strain evidence="3">02402/16</strain>
        <tissue evidence="3">Leaf</tissue>
    </source>
</reference>
<proteinExistence type="predicted"/>
<accession>A0AAD8SDI2</accession>
<gene>
    <name evidence="3" type="ORF">QYE76_067048</name>
</gene>
<organism evidence="3 4">
    <name type="scientific">Lolium multiflorum</name>
    <name type="common">Italian ryegrass</name>
    <name type="synonym">Lolium perenne subsp. multiflorum</name>
    <dbReference type="NCBI Taxonomy" id="4521"/>
    <lineage>
        <taxon>Eukaryota</taxon>
        <taxon>Viridiplantae</taxon>
        <taxon>Streptophyta</taxon>
        <taxon>Embryophyta</taxon>
        <taxon>Tracheophyta</taxon>
        <taxon>Spermatophyta</taxon>
        <taxon>Magnoliopsida</taxon>
        <taxon>Liliopsida</taxon>
        <taxon>Poales</taxon>
        <taxon>Poaceae</taxon>
        <taxon>BOP clade</taxon>
        <taxon>Pooideae</taxon>
        <taxon>Poodae</taxon>
        <taxon>Poeae</taxon>
        <taxon>Poeae Chloroplast Group 2 (Poeae type)</taxon>
        <taxon>Loliodinae</taxon>
        <taxon>Loliinae</taxon>
        <taxon>Lolium</taxon>
    </lineage>
</organism>
<feature type="coiled-coil region" evidence="1">
    <location>
        <begin position="314"/>
        <end position="372"/>
    </location>
</feature>
<dbReference type="EMBL" id="JAUUTY010000004">
    <property type="protein sequence ID" value="KAK1649243.1"/>
    <property type="molecule type" value="Genomic_DNA"/>
</dbReference>
<name>A0AAD8SDI2_LOLMU</name>
<comment type="caution">
    <text evidence="3">The sequence shown here is derived from an EMBL/GenBank/DDBJ whole genome shotgun (WGS) entry which is preliminary data.</text>
</comment>